<reference evidence="1" key="1">
    <citation type="journal article" date="2020" name="Nature">
        <title>Giant virus diversity and host interactions through global metagenomics.</title>
        <authorList>
            <person name="Schulz F."/>
            <person name="Roux S."/>
            <person name="Paez-Espino D."/>
            <person name="Jungbluth S."/>
            <person name="Walsh D.A."/>
            <person name="Denef V.J."/>
            <person name="McMahon K.D."/>
            <person name="Konstantinidis K.T."/>
            <person name="Eloe-Fadrosh E.A."/>
            <person name="Kyrpides N.C."/>
            <person name="Woyke T."/>
        </authorList>
    </citation>
    <scope>NUCLEOTIDE SEQUENCE</scope>
    <source>
        <strain evidence="1">GVMAG-S-3300012000-57</strain>
    </source>
</reference>
<organism evidence="1">
    <name type="scientific">viral metagenome</name>
    <dbReference type="NCBI Taxonomy" id="1070528"/>
    <lineage>
        <taxon>unclassified sequences</taxon>
        <taxon>metagenomes</taxon>
        <taxon>organismal metagenomes</taxon>
    </lineage>
</organism>
<proteinExistence type="predicted"/>
<dbReference type="EMBL" id="MN740902">
    <property type="protein sequence ID" value="QHU17358.1"/>
    <property type="molecule type" value="Genomic_DNA"/>
</dbReference>
<dbReference type="AlphaFoldDB" id="A0A6C0KLZ5"/>
<evidence type="ECO:0000313" key="1">
    <source>
        <dbReference type="EMBL" id="QHU17358.1"/>
    </source>
</evidence>
<name>A0A6C0KLZ5_9ZZZZ</name>
<sequence>METQQPPPPQIVTSPLLHNIHDLLMRKLEVEGEQKMKLLELKVYDNYPQEYIDELDKIIASGEREFERVMGRKMTVMERRKIYG</sequence>
<accession>A0A6C0KLZ5</accession>
<protein>
    <submittedName>
        <fullName evidence="1">Uncharacterized protein</fullName>
    </submittedName>
</protein>